<dbReference type="InterPro" id="IPR001647">
    <property type="entry name" value="HTH_TetR"/>
</dbReference>
<dbReference type="Proteomes" id="UP000325933">
    <property type="component" value="Unassembled WGS sequence"/>
</dbReference>
<reference evidence="9 10" key="1">
    <citation type="submission" date="2019-09" db="EMBL/GenBank/DDBJ databases">
        <authorList>
            <person name="Feng G."/>
        </authorList>
    </citation>
    <scope>NUCLEOTIDE SEQUENCE [LARGE SCALE GENOMIC DNA]</scope>
    <source>
        <strain evidence="8 9">KACC 19283</strain>
        <strain evidence="7 10">KACC 19284</strain>
    </source>
</reference>
<dbReference type="Pfam" id="PF00440">
    <property type="entry name" value="TetR_N"/>
    <property type="match status" value="1"/>
</dbReference>
<evidence type="ECO:0000256" key="3">
    <source>
        <dbReference type="ARBA" id="ARBA00023125"/>
    </source>
</evidence>
<dbReference type="PRINTS" id="PR00455">
    <property type="entry name" value="HTHTETR"/>
</dbReference>
<dbReference type="GO" id="GO:0000976">
    <property type="term" value="F:transcription cis-regulatory region binding"/>
    <property type="evidence" value="ECO:0007669"/>
    <property type="project" value="TreeGrafter"/>
</dbReference>
<protein>
    <submittedName>
        <fullName evidence="8">TetR/AcrR family transcriptional regulator</fullName>
    </submittedName>
</protein>
<evidence type="ECO:0000256" key="1">
    <source>
        <dbReference type="ARBA" id="ARBA00022491"/>
    </source>
</evidence>
<evidence type="ECO:0000256" key="4">
    <source>
        <dbReference type="ARBA" id="ARBA00023163"/>
    </source>
</evidence>
<dbReference type="Pfam" id="PF17932">
    <property type="entry name" value="TetR_C_24"/>
    <property type="match status" value="1"/>
</dbReference>
<feature type="DNA-binding region" description="H-T-H motif" evidence="5">
    <location>
        <begin position="60"/>
        <end position="79"/>
    </location>
</feature>
<name>A0A5J5IB67_9SPHN</name>
<dbReference type="Proteomes" id="UP000326364">
    <property type="component" value="Unassembled WGS sequence"/>
</dbReference>
<dbReference type="PANTHER" id="PTHR30055:SF175">
    <property type="entry name" value="HTH-TYPE TRANSCRIPTIONAL REPRESSOR KSTR2"/>
    <property type="match status" value="1"/>
</dbReference>
<keyword evidence="10" id="KW-1185">Reference proteome</keyword>
<evidence type="ECO:0000313" key="8">
    <source>
        <dbReference type="EMBL" id="KAA9033875.1"/>
    </source>
</evidence>
<evidence type="ECO:0000259" key="6">
    <source>
        <dbReference type="PROSITE" id="PS50977"/>
    </source>
</evidence>
<keyword evidence="2" id="KW-0805">Transcription regulation</keyword>
<dbReference type="InterPro" id="IPR041490">
    <property type="entry name" value="KstR2_TetR_C"/>
</dbReference>
<dbReference type="InterPro" id="IPR036271">
    <property type="entry name" value="Tet_transcr_reg_TetR-rel_C_sf"/>
</dbReference>
<accession>A0A5J5IB67</accession>
<proteinExistence type="predicted"/>
<dbReference type="InterPro" id="IPR009057">
    <property type="entry name" value="Homeodomain-like_sf"/>
</dbReference>
<dbReference type="GO" id="GO:0003700">
    <property type="term" value="F:DNA-binding transcription factor activity"/>
    <property type="evidence" value="ECO:0007669"/>
    <property type="project" value="TreeGrafter"/>
</dbReference>
<evidence type="ECO:0000313" key="9">
    <source>
        <dbReference type="Proteomes" id="UP000325933"/>
    </source>
</evidence>
<dbReference type="PROSITE" id="PS50977">
    <property type="entry name" value="HTH_TETR_2"/>
    <property type="match status" value="1"/>
</dbReference>
<evidence type="ECO:0000313" key="10">
    <source>
        <dbReference type="Proteomes" id="UP000326364"/>
    </source>
</evidence>
<sequence length="224" mass="24335">MLAAPKEPLLPKSVAITPAPALTSPFRSKSEREQDRAEKREAVLLAAVRMFNARGYHAASLDDVAASLGISKPTIYHYLGNKEQVLVECVNRGLSMLREAADVAAGAPGSGHDRLRAFLLRYACINMDDFGRCVIRTSEEVLSMDSATRFRARKREIDEAVRGMIAQGIADGSIAPVDVRFASFALAGALNWPARWHDPEGPLKPDEVAEKLVDIALGGLTPRN</sequence>
<comment type="caution">
    <text evidence="8">The sequence shown here is derived from an EMBL/GenBank/DDBJ whole genome shotgun (WGS) entry which is preliminary data.</text>
</comment>
<dbReference type="AlphaFoldDB" id="A0A5J5IB67"/>
<evidence type="ECO:0000256" key="2">
    <source>
        <dbReference type="ARBA" id="ARBA00023015"/>
    </source>
</evidence>
<organism evidence="8 9">
    <name type="scientific">Sphingobium limneticum</name>
    <dbReference type="NCBI Taxonomy" id="1007511"/>
    <lineage>
        <taxon>Bacteria</taxon>
        <taxon>Pseudomonadati</taxon>
        <taxon>Pseudomonadota</taxon>
        <taxon>Alphaproteobacteria</taxon>
        <taxon>Sphingomonadales</taxon>
        <taxon>Sphingomonadaceae</taxon>
        <taxon>Sphingobium</taxon>
    </lineage>
</organism>
<dbReference type="PANTHER" id="PTHR30055">
    <property type="entry name" value="HTH-TYPE TRANSCRIPTIONAL REGULATOR RUTR"/>
    <property type="match status" value="1"/>
</dbReference>
<gene>
    <name evidence="8" type="ORF">F4U95_00400</name>
    <name evidence="7" type="ORF">F4U96_00400</name>
</gene>
<evidence type="ECO:0000313" key="7">
    <source>
        <dbReference type="EMBL" id="KAA9021211.1"/>
    </source>
</evidence>
<keyword evidence="4" id="KW-0804">Transcription</keyword>
<dbReference type="EMBL" id="VYQA01000001">
    <property type="protein sequence ID" value="KAA9033875.1"/>
    <property type="molecule type" value="Genomic_DNA"/>
</dbReference>
<dbReference type="SUPFAM" id="SSF46689">
    <property type="entry name" value="Homeodomain-like"/>
    <property type="match status" value="1"/>
</dbReference>
<dbReference type="Gene3D" id="1.10.10.60">
    <property type="entry name" value="Homeodomain-like"/>
    <property type="match status" value="1"/>
</dbReference>
<evidence type="ECO:0000256" key="5">
    <source>
        <dbReference type="PROSITE-ProRule" id="PRU00335"/>
    </source>
</evidence>
<dbReference type="Gene3D" id="1.10.357.10">
    <property type="entry name" value="Tetracycline Repressor, domain 2"/>
    <property type="match status" value="1"/>
</dbReference>
<dbReference type="EMBL" id="VYQB01000001">
    <property type="protein sequence ID" value="KAA9021211.1"/>
    <property type="molecule type" value="Genomic_DNA"/>
</dbReference>
<keyword evidence="1" id="KW-0678">Repressor</keyword>
<feature type="domain" description="HTH tetR-type" evidence="6">
    <location>
        <begin position="37"/>
        <end position="97"/>
    </location>
</feature>
<keyword evidence="3 5" id="KW-0238">DNA-binding</keyword>
<dbReference type="SUPFAM" id="SSF48498">
    <property type="entry name" value="Tetracyclin repressor-like, C-terminal domain"/>
    <property type="match status" value="1"/>
</dbReference>
<dbReference type="InterPro" id="IPR050109">
    <property type="entry name" value="HTH-type_TetR-like_transc_reg"/>
</dbReference>